<comment type="caution">
    <text evidence="1">The sequence shown here is derived from an EMBL/GenBank/DDBJ whole genome shotgun (WGS) entry which is preliminary data.</text>
</comment>
<reference evidence="1" key="1">
    <citation type="submission" date="2023-02" db="EMBL/GenBank/DDBJ databases">
        <title>Georgenia sp.10Sc9-8, isolated from a soil sample collected from the Taklamakan desert.</title>
        <authorList>
            <person name="Liu S."/>
        </authorList>
    </citation>
    <scope>NUCLEOTIDE SEQUENCE</scope>
    <source>
        <strain evidence="1">10Sc9-8</strain>
    </source>
</reference>
<dbReference type="InterPro" id="IPR019675">
    <property type="entry name" value="DUF2550"/>
</dbReference>
<keyword evidence="2" id="KW-1185">Reference proteome</keyword>
<dbReference type="EMBL" id="JARACI010001203">
    <property type="protein sequence ID" value="MDD9208248.1"/>
    <property type="molecule type" value="Genomic_DNA"/>
</dbReference>
<evidence type="ECO:0000313" key="2">
    <source>
        <dbReference type="Proteomes" id="UP001165561"/>
    </source>
</evidence>
<organism evidence="1 2">
    <name type="scientific">Georgenia halotolerans</name>
    <dbReference type="NCBI Taxonomy" id="3028317"/>
    <lineage>
        <taxon>Bacteria</taxon>
        <taxon>Bacillati</taxon>
        <taxon>Actinomycetota</taxon>
        <taxon>Actinomycetes</taxon>
        <taxon>Micrococcales</taxon>
        <taxon>Bogoriellaceae</taxon>
        <taxon>Georgenia</taxon>
    </lineage>
</organism>
<sequence>MSGALVLVVGALVLLGVLAVVLYSRVRTLARRVGSFECALRRPGSEDWTSGIAGYGVNRVDWHRLVSLAPWPATSWSRDRLQLLAHTGRDGNAGTVVEVRCRHGGEEFELAMVRGAFAGLVSWLEAAPPGEEPLR</sequence>
<name>A0ABT5U1P3_9MICO</name>
<evidence type="ECO:0000313" key="1">
    <source>
        <dbReference type="EMBL" id="MDD9208248.1"/>
    </source>
</evidence>
<protein>
    <submittedName>
        <fullName evidence="1">DUF2550 domain-containing protein</fullName>
    </submittedName>
</protein>
<gene>
    <name evidence="1" type="ORF">PU560_17530</name>
</gene>
<dbReference type="Pfam" id="PF10739">
    <property type="entry name" value="DUF2550"/>
    <property type="match status" value="1"/>
</dbReference>
<dbReference type="Proteomes" id="UP001165561">
    <property type="component" value="Unassembled WGS sequence"/>
</dbReference>
<proteinExistence type="predicted"/>
<accession>A0ABT5U1P3</accession>